<dbReference type="Proteomes" id="UP000030755">
    <property type="component" value="Unassembled WGS sequence"/>
</dbReference>
<sequence length="159" mass="18078">MLLHTLTYLISIIGVAFSKVYLTIEASNYEPSSTVEIPGNIKTTFVLDQGACRKSNSKFDVSLTWNYPPKNGELHFYENQEKKKRGEPFAIVKALETTYMLPPICELKNEEHNEYVVKVKKPANSIFLGAQSVIDFKFEETETKKKVVRLGIGEINKND</sequence>
<name>A0A075AZ74_ROZAC</name>
<reference evidence="5" key="2">
    <citation type="journal article" date="2018" name="Nat. Microbiol.">
        <title>Leveraging single-cell genomics to expand the fungal tree of life.</title>
        <authorList>
            <person name="Ahrendt S.R."/>
            <person name="Quandt C.A."/>
            <person name="Ciobanu D."/>
            <person name="Clum A."/>
            <person name="Salamov A."/>
            <person name="Andreopoulos B."/>
            <person name="Cheng J.F."/>
            <person name="Woyke T."/>
            <person name="Pelin A."/>
            <person name="Henrissat B."/>
            <person name="Reynolds N.K."/>
            <person name="Benny G.L."/>
            <person name="Smith M.E."/>
            <person name="James T.Y."/>
            <person name="Grigoriev I.V."/>
        </authorList>
    </citation>
    <scope>NUCLEOTIDE SEQUENCE [LARGE SCALE GENOMIC DNA]</scope>
    <source>
        <strain evidence="5">CSF55</strain>
    </source>
</reference>
<evidence type="ECO:0000313" key="4">
    <source>
        <dbReference type="Proteomes" id="UP000030755"/>
    </source>
</evidence>
<protein>
    <submittedName>
        <fullName evidence="2">Uncharacterized protein</fullName>
    </submittedName>
</protein>
<gene>
    <name evidence="2" type="ORF">O9G_003982</name>
    <name evidence="3" type="ORF">ROZALSC1DRAFT_28619</name>
</gene>
<evidence type="ECO:0000313" key="2">
    <source>
        <dbReference type="EMBL" id="EPZ33874.1"/>
    </source>
</evidence>
<dbReference type="AlphaFoldDB" id="A0A075AZ74"/>
<organism evidence="2 4">
    <name type="scientific">Rozella allomycis (strain CSF55)</name>
    <dbReference type="NCBI Taxonomy" id="988480"/>
    <lineage>
        <taxon>Eukaryota</taxon>
        <taxon>Fungi</taxon>
        <taxon>Fungi incertae sedis</taxon>
        <taxon>Cryptomycota</taxon>
        <taxon>Cryptomycota incertae sedis</taxon>
        <taxon>Rozella</taxon>
    </lineage>
</organism>
<evidence type="ECO:0000313" key="3">
    <source>
        <dbReference type="EMBL" id="RKP19830.1"/>
    </source>
</evidence>
<reference evidence="3" key="3">
    <citation type="submission" date="2018-08" db="EMBL/GenBank/DDBJ databases">
        <title>Leveraging single-cell genomics to expand the Fungal Tree of Life.</title>
        <authorList>
            <consortium name="DOE Joint Genome Institute"/>
            <person name="Ahrendt S.R."/>
            <person name="Quandt C.A."/>
            <person name="Ciobanu D."/>
            <person name="Clum A."/>
            <person name="Salamov A."/>
            <person name="Andreopoulos B."/>
            <person name="Cheng J.-F."/>
            <person name="Woyke T."/>
            <person name="Pelin A."/>
            <person name="Henrissat B."/>
            <person name="Reynolds N."/>
            <person name="Benny G.L."/>
            <person name="Smith M.E."/>
            <person name="James T.Y."/>
            <person name="Grigoriev I.V."/>
        </authorList>
    </citation>
    <scope>NUCLEOTIDE SEQUENCE</scope>
    <source>
        <strain evidence="3">CSF55</strain>
    </source>
</reference>
<keyword evidence="1" id="KW-0732">Signal</keyword>
<keyword evidence="4" id="KW-1185">Reference proteome</keyword>
<evidence type="ECO:0000256" key="1">
    <source>
        <dbReference type="SAM" id="SignalP"/>
    </source>
</evidence>
<dbReference type="EMBL" id="KE561025">
    <property type="protein sequence ID" value="EPZ33874.1"/>
    <property type="molecule type" value="Genomic_DNA"/>
</dbReference>
<dbReference type="HOGENOM" id="CLU_1661789_0_0_1"/>
<reference evidence="2 4" key="1">
    <citation type="journal article" date="2013" name="Curr. Biol.">
        <title>Shared signatures of parasitism and phylogenomics unite Cryptomycota and microsporidia.</title>
        <authorList>
            <person name="James T.Y."/>
            <person name="Pelin A."/>
            <person name="Bonen L."/>
            <person name="Ahrendt S."/>
            <person name="Sain D."/>
            <person name="Corradi N."/>
            <person name="Stajich J.E."/>
        </authorList>
    </citation>
    <scope>NUCLEOTIDE SEQUENCE [LARGE SCALE GENOMIC DNA]</scope>
    <source>
        <strain evidence="2">CSF55</strain>
        <strain evidence="2">CSF55</strain>
    </source>
</reference>
<evidence type="ECO:0000313" key="5">
    <source>
        <dbReference type="Proteomes" id="UP000281549"/>
    </source>
</evidence>
<dbReference type="EMBL" id="ML005153">
    <property type="protein sequence ID" value="RKP19830.1"/>
    <property type="molecule type" value="Genomic_DNA"/>
</dbReference>
<accession>A0A075AZ74</accession>
<feature type="chain" id="PRO_5040665166" evidence="1">
    <location>
        <begin position="19"/>
        <end position="159"/>
    </location>
</feature>
<feature type="signal peptide" evidence="1">
    <location>
        <begin position="1"/>
        <end position="18"/>
    </location>
</feature>
<proteinExistence type="predicted"/>
<dbReference type="Proteomes" id="UP000281549">
    <property type="component" value="Unassembled WGS sequence"/>
</dbReference>